<evidence type="ECO:0000256" key="1">
    <source>
        <dbReference type="ARBA" id="ARBA00001966"/>
    </source>
</evidence>
<sequence length="360" mass="40268">MDANWTHPPKIIQWDTTSSCNLNCRHCRASNLDRNDRDLSFAEAVDMLNQVDQMAPGAALAMAGGEPLMRDDLIALMDHIKTNLSLSIELLTNATLITKDNEEELCRYVDGFNISMEGSTAEVHDPVRGKGSFARTLSAVDLLTARGVPLAIRMTYFGQGKDEVERLLVMIKEHGVTTFNFRYVVPVGNATGAISDPLEHRDVSRFVWEKGNELGLTVGFSDPFPELLVNPERLNEVESDQELFSGVAVTGCSVAFSLMYINPQGVVQFCPYFPVVVDRIQNRPLKEIWFKNEKFNTFRYSRSFLNGQCGECRYKFACGGCRGAAYATGDYLGSDPRCWLTQEEARQLQDTLSTKGMEKQ</sequence>
<dbReference type="SFLD" id="SFLDG01067">
    <property type="entry name" value="SPASM/twitch_domain_containing"/>
    <property type="match status" value="1"/>
</dbReference>
<dbReference type="InterPro" id="IPR006638">
    <property type="entry name" value="Elp3/MiaA/NifB-like_rSAM"/>
</dbReference>
<evidence type="ECO:0000256" key="4">
    <source>
        <dbReference type="ARBA" id="ARBA00022723"/>
    </source>
</evidence>
<organism evidence="8 9">
    <name type="scientific">Desulfoluna spongiiphila</name>
    <dbReference type="NCBI Taxonomy" id="419481"/>
    <lineage>
        <taxon>Bacteria</taxon>
        <taxon>Pseudomonadati</taxon>
        <taxon>Thermodesulfobacteriota</taxon>
        <taxon>Desulfobacteria</taxon>
        <taxon>Desulfobacterales</taxon>
        <taxon>Desulfolunaceae</taxon>
        <taxon>Desulfoluna</taxon>
    </lineage>
</organism>
<dbReference type="InterPro" id="IPR058240">
    <property type="entry name" value="rSAM_sf"/>
</dbReference>
<keyword evidence="4" id="KW-0479">Metal-binding</keyword>
<dbReference type="CDD" id="cd21123">
    <property type="entry name" value="SPASM_MftC-like"/>
    <property type="match status" value="1"/>
</dbReference>
<dbReference type="SMART" id="SM00729">
    <property type="entry name" value="Elp3"/>
    <property type="match status" value="1"/>
</dbReference>
<dbReference type="SFLD" id="SFLDS00029">
    <property type="entry name" value="Radical_SAM"/>
    <property type="match status" value="1"/>
</dbReference>
<evidence type="ECO:0000313" key="9">
    <source>
        <dbReference type="Proteomes" id="UP000198870"/>
    </source>
</evidence>
<keyword evidence="3" id="KW-0949">S-adenosyl-L-methionine</keyword>
<dbReference type="NCBIfam" id="TIGR04085">
    <property type="entry name" value="rSAM_more_4Fe4S"/>
    <property type="match status" value="1"/>
</dbReference>
<dbReference type="GO" id="GO:0003824">
    <property type="term" value="F:catalytic activity"/>
    <property type="evidence" value="ECO:0007669"/>
    <property type="project" value="InterPro"/>
</dbReference>
<evidence type="ECO:0000256" key="6">
    <source>
        <dbReference type="ARBA" id="ARBA00023014"/>
    </source>
</evidence>
<dbReference type="RefSeq" id="WP_092208236.1">
    <property type="nucleotide sequence ID" value="NZ_FMUX01000002.1"/>
</dbReference>
<accession>A0A1G5BI62</accession>
<evidence type="ECO:0000259" key="7">
    <source>
        <dbReference type="PROSITE" id="PS51918"/>
    </source>
</evidence>
<name>A0A1G5BI62_9BACT</name>
<dbReference type="AlphaFoldDB" id="A0A1G5BI62"/>
<dbReference type="SFLD" id="SFLDG01386">
    <property type="entry name" value="main_SPASM_domain-containing"/>
    <property type="match status" value="1"/>
</dbReference>
<dbReference type="InterPro" id="IPR007197">
    <property type="entry name" value="rSAM"/>
</dbReference>
<gene>
    <name evidence="8" type="ORF">SAMN05216233_10235</name>
</gene>
<protein>
    <submittedName>
        <fullName evidence="8">Radical SAM additional 4Fe4S-binding SPASM domain-containing protein</fullName>
    </submittedName>
</protein>
<keyword evidence="9" id="KW-1185">Reference proteome</keyword>
<dbReference type="PROSITE" id="PS51918">
    <property type="entry name" value="RADICAL_SAM"/>
    <property type="match status" value="1"/>
</dbReference>
<keyword evidence="6" id="KW-0411">Iron-sulfur</keyword>
<dbReference type="PANTHER" id="PTHR11228:SF7">
    <property type="entry name" value="PQQA PEPTIDE CYCLASE"/>
    <property type="match status" value="1"/>
</dbReference>
<keyword evidence="5" id="KW-0408">Iron</keyword>
<keyword evidence="2" id="KW-0004">4Fe-4S</keyword>
<dbReference type="CDD" id="cd01335">
    <property type="entry name" value="Radical_SAM"/>
    <property type="match status" value="1"/>
</dbReference>
<dbReference type="InterPro" id="IPR017200">
    <property type="entry name" value="PqqE-like"/>
</dbReference>
<dbReference type="Gene3D" id="3.20.20.70">
    <property type="entry name" value="Aldolase class I"/>
    <property type="match status" value="1"/>
</dbReference>
<dbReference type="GO" id="GO:0046872">
    <property type="term" value="F:metal ion binding"/>
    <property type="evidence" value="ECO:0007669"/>
    <property type="project" value="UniProtKB-KW"/>
</dbReference>
<dbReference type="Pfam" id="PF13186">
    <property type="entry name" value="SPASM"/>
    <property type="match status" value="1"/>
</dbReference>
<dbReference type="SUPFAM" id="SSF102114">
    <property type="entry name" value="Radical SAM enzymes"/>
    <property type="match status" value="1"/>
</dbReference>
<feature type="domain" description="Radical SAM core" evidence="7">
    <location>
        <begin position="6"/>
        <end position="221"/>
    </location>
</feature>
<dbReference type="InterPro" id="IPR050377">
    <property type="entry name" value="Radical_SAM_PqqE_MftC-like"/>
</dbReference>
<dbReference type="STRING" id="419481.SAMN05216233_10235"/>
<proteinExistence type="predicted"/>
<evidence type="ECO:0000256" key="2">
    <source>
        <dbReference type="ARBA" id="ARBA00022485"/>
    </source>
</evidence>
<dbReference type="GO" id="GO:0051539">
    <property type="term" value="F:4 iron, 4 sulfur cluster binding"/>
    <property type="evidence" value="ECO:0007669"/>
    <property type="project" value="UniProtKB-KW"/>
</dbReference>
<reference evidence="8 9" key="1">
    <citation type="submission" date="2016-10" db="EMBL/GenBank/DDBJ databases">
        <authorList>
            <person name="de Groot N.N."/>
        </authorList>
    </citation>
    <scope>NUCLEOTIDE SEQUENCE [LARGE SCALE GENOMIC DNA]</scope>
    <source>
        <strain evidence="8 9">AA1</strain>
    </source>
</reference>
<evidence type="ECO:0000313" key="8">
    <source>
        <dbReference type="EMBL" id="SCX89809.1"/>
    </source>
</evidence>
<dbReference type="EMBL" id="FMUX01000002">
    <property type="protein sequence ID" value="SCX89809.1"/>
    <property type="molecule type" value="Genomic_DNA"/>
</dbReference>
<evidence type="ECO:0000256" key="5">
    <source>
        <dbReference type="ARBA" id="ARBA00023004"/>
    </source>
</evidence>
<dbReference type="PANTHER" id="PTHR11228">
    <property type="entry name" value="RADICAL SAM DOMAIN PROTEIN"/>
    <property type="match status" value="1"/>
</dbReference>
<evidence type="ECO:0000256" key="3">
    <source>
        <dbReference type="ARBA" id="ARBA00022691"/>
    </source>
</evidence>
<dbReference type="InterPro" id="IPR013785">
    <property type="entry name" value="Aldolase_TIM"/>
</dbReference>
<comment type="cofactor">
    <cofactor evidence="1">
        <name>[4Fe-4S] cluster</name>
        <dbReference type="ChEBI" id="CHEBI:49883"/>
    </cofactor>
</comment>
<dbReference type="PIRSF" id="PIRSF037420">
    <property type="entry name" value="PQQ_syn_pqqE"/>
    <property type="match status" value="1"/>
</dbReference>
<dbReference type="Pfam" id="PF04055">
    <property type="entry name" value="Radical_SAM"/>
    <property type="match status" value="1"/>
</dbReference>
<dbReference type="OrthoDB" id="9782387at2"/>
<dbReference type="Proteomes" id="UP000198870">
    <property type="component" value="Unassembled WGS sequence"/>
</dbReference>
<dbReference type="InterPro" id="IPR023885">
    <property type="entry name" value="4Fe4S-binding_SPASM_dom"/>
</dbReference>